<evidence type="ECO:0000259" key="1">
    <source>
        <dbReference type="SMART" id="SM01100"/>
    </source>
</evidence>
<sequence>MALFPNVTIEQQEVIDELKRRTINDVTPKILEDENIFYRFCKARNFNIKDAETMFRKHLDWRKEYQMDTILTDYNPPEVR</sequence>
<dbReference type="InterPro" id="IPR051064">
    <property type="entry name" value="SEC14/CRAL-TRIO_domain"/>
</dbReference>
<dbReference type="SMART" id="SM01100">
    <property type="entry name" value="CRAL_TRIO_N"/>
    <property type="match status" value="1"/>
</dbReference>
<dbReference type="Pfam" id="PF03765">
    <property type="entry name" value="CRAL_TRIO_N"/>
    <property type="match status" value="1"/>
</dbReference>
<protein>
    <recommendedName>
        <fullName evidence="1">CRAL/TRIO N-terminal domain-containing protein</fullName>
    </recommendedName>
</protein>
<comment type="caution">
    <text evidence="2">The sequence shown here is derived from an EMBL/GenBank/DDBJ whole genome shotgun (WGS) entry which is preliminary data.</text>
</comment>
<evidence type="ECO:0000313" key="2">
    <source>
        <dbReference type="EMBL" id="GFU19219.1"/>
    </source>
</evidence>
<dbReference type="PANTHER" id="PTHR23324">
    <property type="entry name" value="SEC14 RELATED PROTEIN"/>
    <property type="match status" value="1"/>
</dbReference>
<organism evidence="2 3">
    <name type="scientific">Nephila pilipes</name>
    <name type="common">Giant wood spider</name>
    <name type="synonym">Nephila maculata</name>
    <dbReference type="NCBI Taxonomy" id="299642"/>
    <lineage>
        <taxon>Eukaryota</taxon>
        <taxon>Metazoa</taxon>
        <taxon>Ecdysozoa</taxon>
        <taxon>Arthropoda</taxon>
        <taxon>Chelicerata</taxon>
        <taxon>Arachnida</taxon>
        <taxon>Araneae</taxon>
        <taxon>Araneomorphae</taxon>
        <taxon>Entelegynae</taxon>
        <taxon>Araneoidea</taxon>
        <taxon>Nephilidae</taxon>
        <taxon>Nephila</taxon>
    </lineage>
</organism>
<dbReference type="InterPro" id="IPR036865">
    <property type="entry name" value="CRAL-TRIO_dom_sf"/>
</dbReference>
<dbReference type="Proteomes" id="UP000887013">
    <property type="component" value="Unassembled WGS sequence"/>
</dbReference>
<reference evidence="2" key="1">
    <citation type="submission" date="2020-08" db="EMBL/GenBank/DDBJ databases">
        <title>Multicomponent nature underlies the extraordinary mechanical properties of spider dragline silk.</title>
        <authorList>
            <person name="Kono N."/>
            <person name="Nakamura H."/>
            <person name="Mori M."/>
            <person name="Yoshida Y."/>
            <person name="Ohtoshi R."/>
            <person name="Malay A.D."/>
            <person name="Moran D.A.P."/>
            <person name="Tomita M."/>
            <person name="Numata K."/>
            <person name="Arakawa K."/>
        </authorList>
    </citation>
    <scope>NUCLEOTIDE SEQUENCE</scope>
</reference>
<dbReference type="InterPro" id="IPR011074">
    <property type="entry name" value="CRAL/TRIO_N_dom"/>
</dbReference>
<keyword evidence="3" id="KW-1185">Reference proteome</keyword>
<dbReference type="AlphaFoldDB" id="A0A8X6QHN0"/>
<dbReference type="OrthoDB" id="6430819at2759"/>
<evidence type="ECO:0000313" key="3">
    <source>
        <dbReference type="Proteomes" id="UP000887013"/>
    </source>
</evidence>
<dbReference type="GO" id="GO:0005737">
    <property type="term" value="C:cytoplasm"/>
    <property type="evidence" value="ECO:0007669"/>
    <property type="project" value="TreeGrafter"/>
</dbReference>
<feature type="domain" description="CRAL/TRIO N-terminal" evidence="1">
    <location>
        <begin position="33"/>
        <end position="58"/>
    </location>
</feature>
<dbReference type="Gene3D" id="3.40.525.10">
    <property type="entry name" value="CRAL-TRIO lipid binding domain"/>
    <property type="match status" value="1"/>
</dbReference>
<dbReference type="InterPro" id="IPR036273">
    <property type="entry name" value="CRAL/TRIO_N_dom_sf"/>
</dbReference>
<name>A0A8X6QHN0_NEPPI</name>
<proteinExistence type="predicted"/>
<accession>A0A8X6QHN0</accession>
<dbReference type="PANTHER" id="PTHR23324:SF83">
    <property type="entry name" value="SEC14-LIKE PROTEIN 2"/>
    <property type="match status" value="1"/>
</dbReference>
<gene>
    <name evidence="2" type="ORF">NPIL_272391</name>
</gene>
<dbReference type="SUPFAM" id="SSF46938">
    <property type="entry name" value="CRAL/TRIO N-terminal domain"/>
    <property type="match status" value="1"/>
</dbReference>
<dbReference type="EMBL" id="BMAW01031019">
    <property type="protein sequence ID" value="GFU19219.1"/>
    <property type="molecule type" value="Genomic_DNA"/>
</dbReference>